<dbReference type="Proteomes" id="UP000821865">
    <property type="component" value="Chromosome 1"/>
</dbReference>
<comment type="caution">
    <text evidence="1">The sequence shown here is derived from an EMBL/GenBank/DDBJ whole genome shotgun (WGS) entry which is preliminary data.</text>
</comment>
<reference evidence="1" key="1">
    <citation type="submission" date="2020-05" db="EMBL/GenBank/DDBJ databases">
        <title>Large-scale comparative analyses of tick genomes elucidate their genetic diversity and vector capacities.</title>
        <authorList>
            <person name="Jia N."/>
            <person name="Wang J."/>
            <person name="Shi W."/>
            <person name="Du L."/>
            <person name="Sun Y."/>
            <person name="Zhan W."/>
            <person name="Jiang J."/>
            <person name="Wang Q."/>
            <person name="Zhang B."/>
            <person name="Ji P."/>
            <person name="Sakyi L.B."/>
            <person name="Cui X."/>
            <person name="Yuan T."/>
            <person name="Jiang B."/>
            <person name="Yang W."/>
            <person name="Lam T.T.-Y."/>
            <person name="Chang Q."/>
            <person name="Ding S."/>
            <person name="Wang X."/>
            <person name="Zhu J."/>
            <person name="Ruan X."/>
            <person name="Zhao L."/>
            <person name="Wei J."/>
            <person name="Que T."/>
            <person name="Du C."/>
            <person name="Cheng J."/>
            <person name="Dai P."/>
            <person name="Han X."/>
            <person name="Huang E."/>
            <person name="Gao Y."/>
            <person name="Liu J."/>
            <person name="Shao H."/>
            <person name="Ye R."/>
            <person name="Li L."/>
            <person name="Wei W."/>
            <person name="Wang X."/>
            <person name="Wang C."/>
            <person name="Yang T."/>
            <person name="Huo Q."/>
            <person name="Li W."/>
            <person name="Guo W."/>
            <person name="Chen H."/>
            <person name="Zhou L."/>
            <person name="Ni X."/>
            <person name="Tian J."/>
            <person name="Zhou Y."/>
            <person name="Sheng Y."/>
            <person name="Liu T."/>
            <person name="Pan Y."/>
            <person name="Xia L."/>
            <person name="Li J."/>
            <person name="Zhao F."/>
            <person name="Cao W."/>
        </authorList>
    </citation>
    <scope>NUCLEOTIDE SEQUENCE</scope>
    <source>
        <strain evidence="1">Dsil-2018</strain>
    </source>
</reference>
<dbReference type="EMBL" id="CM023470">
    <property type="protein sequence ID" value="KAH7978309.1"/>
    <property type="molecule type" value="Genomic_DNA"/>
</dbReference>
<name>A0ACB8DVF0_DERSI</name>
<evidence type="ECO:0000313" key="2">
    <source>
        <dbReference type="Proteomes" id="UP000821865"/>
    </source>
</evidence>
<accession>A0ACB8DVF0</accession>
<sequence>MPVTRNGISLTAPTSEEDGERRSTDGGEGSTSRGVPDSASTSGTTSTPGPMFDMSAVLQATVQAAVEIQGRTKNTLVPPWQFKIMKIYWILSAVFASHEDYIELGKSQSGDVEIVKAIDYYTEVAKQQRKKIELLQESVCYTGVGCFSRWDRMTHPIALPQDPQDVGTQFHVYSRQNNDIPTVFTETGPRSIASFAHLFREPRKLVVLLHGFTQSVASPWLHYTKASLLKKEDANVILVDWANGCRSPNYFAAVGNSALIGRQVSLALQSLVRLFPDAVDPANIHVVGFSLGGQASGFCGRHFLNSTGRSLGRITALDPAGPLFEDSDVHVSKADAIFVDIIHTSYGWNVLKGDLGMQAAAGHVDFYPNFQERQPGCDSFSLSCRHRRAHKYFVESILSDSCKFVSTACRPGATDLQCEQLPRGEMGYGSERAPGRGEQFLTTNNEPPFCLPVESGSAVSRYAEHQPE</sequence>
<proteinExistence type="predicted"/>
<protein>
    <submittedName>
        <fullName evidence="1">Uncharacterized protein</fullName>
    </submittedName>
</protein>
<gene>
    <name evidence="1" type="ORF">HPB49_005147</name>
</gene>
<keyword evidence="2" id="KW-1185">Reference proteome</keyword>
<evidence type="ECO:0000313" key="1">
    <source>
        <dbReference type="EMBL" id="KAH7978309.1"/>
    </source>
</evidence>
<organism evidence="1 2">
    <name type="scientific">Dermacentor silvarum</name>
    <name type="common">Tick</name>
    <dbReference type="NCBI Taxonomy" id="543639"/>
    <lineage>
        <taxon>Eukaryota</taxon>
        <taxon>Metazoa</taxon>
        <taxon>Ecdysozoa</taxon>
        <taxon>Arthropoda</taxon>
        <taxon>Chelicerata</taxon>
        <taxon>Arachnida</taxon>
        <taxon>Acari</taxon>
        <taxon>Parasitiformes</taxon>
        <taxon>Ixodida</taxon>
        <taxon>Ixodoidea</taxon>
        <taxon>Ixodidae</taxon>
        <taxon>Rhipicephalinae</taxon>
        <taxon>Dermacentor</taxon>
    </lineage>
</organism>